<organism evidence="3 4">
    <name type="scientific">Chitinophaga tropicalis</name>
    <dbReference type="NCBI Taxonomy" id="2683588"/>
    <lineage>
        <taxon>Bacteria</taxon>
        <taxon>Pseudomonadati</taxon>
        <taxon>Bacteroidota</taxon>
        <taxon>Chitinophagia</taxon>
        <taxon>Chitinophagales</taxon>
        <taxon>Chitinophagaceae</taxon>
        <taxon>Chitinophaga</taxon>
    </lineage>
</organism>
<dbReference type="InterPro" id="IPR018764">
    <property type="entry name" value="RskA_C"/>
</dbReference>
<dbReference type="GO" id="GO:0006417">
    <property type="term" value="P:regulation of translation"/>
    <property type="evidence" value="ECO:0007669"/>
    <property type="project" value="TreeGrafter"/>
</dbReference>
<keyword evidence="1" id="KW-1133">Transmembrane helix</keyword>
<keyword evidence="4" id="KW-1185">Reference proteome</keyword>
<dbReference type="EMBL" id="WRXN01000007">
    <property type="protein sequence ID" value="MVT10190.1"/>
    <property type="molecule type" value="Genomic_DNA"/>
</dbReference>
<evidence type="ECO:0000256" key="1">
    <source>
        <dbReference type="SAM" id="Phobius"/>
    </source>
</evidence>
<reference evidence="3 4" key="1">
    <citation type="submission" date="2019-12" db="EMBL/GenBank/DDBJ databases">
        <title>Chitinophaga sp. strain ysch24 (GDMCC 1.1355), whole genome shotgun sequence.</title>
        <authorList>
            <person name="Zhang X."/>
        </authorList>
    </citation>
    <scope>NUCLEOTIDE SEQUENCE [LARGE SCALE GENOMIC DNA]</scope>
    <source>
        <strain evidence="4">ysch24</strain>
    </source>
</reference>
<dbReference type="PANTHER" id="PTHR37461">
    <property type="entry name" value="ANTI-SIGMA-K FACTOR RSKA"/>
    <property type="match status" value="1"/>
</dbReference>
<dbReference type="AlphaFoldDB" id="A0A7K1U777"/>
<dbReference type="PANTHER" id="PTHR37461:SF1">
    <property type="entry name" value="ANTI-SIGMA-K FACTOR RSKA"/>
    <property type="match status" value="1"/>
</dbReference>
<protein>
    <recommendedName>
        <fullName evidence="2">Anti-sigma K factor RskA C-terminal domain-containing protein</fullName>
    </recommendedName>
</protein>
<dbReference type="Proteomes" id="UP000461730">
    <property type="component" value="Unassembled WGS sequence"/>
</dbReference>
<dbReference type="Pfam" id="PF10099">
    <property type="entry name" value="RskA_C"/>
    <property type="match status" value="1"/>
</dbReference>
<dbReference type="GO" id="GO:0005886">
    <property type="term" value="C:plasma membrane"/>
    <property type="evidence" value="ECO:0007669"/>
    <property type="project" value="InterPro"/>
</dbReference>
<comment type="caution">
    <text evidence="3">The sequence shown here is derived from an EMBL/GenBank/DDBJ whole genome shotgun (WGS) entry which is preliminary data.</text>
</comment>
<feature type="domain" description="Anti-sigma K factor RskA C-terminal" evidence="2">
    <location>
        <begin position="117"/>
        <end position="274"/>
    </location>
</feature>
<dbReference type="GO" id="GO:0016989">
    <property type="term" value="F:sigma factor antagonist activity"/>
    <property type="evidence" value="ECO:0007669"/>
    <property type="project" value="TreeGrafter"/>
</dbReference>
<evidence type="ECO:0000259" key="2">
    <source>
        <dbReference type="Pfam" id="PF10099"/>
    </source>
</evidence>
<gene>
    <name evidence="3" type="ORF">GO493_18100</name>
</gene>
<name>A0A7K1U777_9BACT</name>
<accession>A0A7K1U777</accession>
<dbReference type="InterPro" id="IPR051474">
    <property type="entry name" value="Anti-sigma-K/W_factor"/>
</dbReference>
<dbReference type="RefSeq" id="WP_157307628.1">
    <property type="nucleotide sequence ID" value="NZ_WRXN01000007.1"/>
</dbReference>
<keyword evidence="1" id="KW-0812">Transmembrane</keyword>
<evidence type="ECO:0000313" key="3">
    <source>
        <dbReference type="EMBL" id="MVT10190.1"/>
    </source>
</evidence>
<evidence type="ECO:0000313" key="4">
    <source>
        <dbReference type="Proteomes" id="UP000461730"/>
    </source>
</evidence>
<proteinExistence type="predicted"/>
<keyword evidence="1" id="KW-0472">Membrane</keyword>
<feature type="transmembrane region" description="Helical" evidence="1">
    <location>
        <begin position="112"/>
        <end position="134"/>
    </location>
</feature>
<sequence length="286" mass="31628">MDVQRYISSGVIENHVTGLLSETESREVMAAIQQHPEIRAAADAIQQDMERYIEMWAKKPPAALKRQLMERLNKDDVEEAIPVVEEQAATFAEVESFSSNGSMSLQLSPLKMWQYGAIAASVLLLVSTTLNIVAYSNADNYKTRNTTLEAGQVELTAERDAFKEQLDHTQKENSLMKDPAFKWVKMLGVGKHSGAVATICWNPESKETFVLAQVLPEPPEGKQYQLWAIVNGKLIDAGIFERDSAKALQKVKNVEKAQVFAVTLENKGGSQTPTLDQMFVAGKVAG</sequence>